<evidence type="ECO:0000313" key="4">
    <source>
        <dbReference type="EMBL" id="CAB4725385.1"/>
    </source>
</evidence>
<dbReference type="Pfam" id="PF13439">
    <property type="entry name" value="Glyco_transf_4"/>
    <property type="match status" value="1"/>
</dbReference>
<keyword evidence="1" id="KW-0808">Transferase</keyword>
<dbReference type="EMBL" id="CAFBPQ010000031">
    <property type="protein sequence ID" value="CAB5027078.1"/>
    <property type="molecule type" value="Genomic_DNA"/>
</dbReference>
<dbReference type="Pfam" id="PF00534">
    <property type="entry name" value="Glycos_transf_1"/>
    <property type="match status" value="1"/>
</dbReference>
<dbReference type="EMBL" id="CAEZYK010000048">
    <property type="protein sequence ID" value="CAB4725385.1"/>
    <property type="molecule type" value="Genomic_DNA"/>
</dbReference>
<dbReference type="Gene3D" id="3.40.50.2000">
    <property type="entry name" value="Glycogen Phosphorylase B"/>
    <property type="match status" value="2"/>
</dbReference>
<evidence type="ECO:0000313" key="6">
    <source>
        <dbReference type="EMBL" id="CAB5027078.1"/>
    </source>
</evidence>
<feature type="domain" description="Glycosyltransferase subfamily 4-like N-terminal" evidence="3">
    <location>
        <begin position="19"/>
        <end position="193"/>
    </location>
</feature>
<dbReference type="AlphaFoldDB" id="A0A6J6RS31"/>
<proteinExistence type="predicted"/>
<accession>A0A6J6RS31</accession>
<name>A0A6J6RS31_9ZZZZ</name>
<dbReference type="EMBL" id="CAFBOF010000107">
    <property type="protein sequence ID" value="CAB4993171.1"/>
    <property type="molecule type" value="Genomic_DNA"/>
</dbReference>
<dbReference type="PANTHER" id="PTHR46401">
    <property type="entry name" value="GLYCOSYLTRANSFERASE WBBK-RELATED"/>
    <property type="match status" value="1"/>
</dbReference>
<evidence type="ECO:0000256" key="1">
    <source>
        <dbReference type="ARBA" id="ARBA00022679"/>
    </source>
</evidence>
<reference evidence="4" key="1">
    <citation type="submission" date="2020-05" db="EMBL/GenBank/DDBJ databases">
        <authorList>
            <person name="Chiriac C."/>
            <person name="Salcher M."/>
            <person name="Ghai R."/>
            <person name="Kavagutti S V."/>
        </authorList>
    </citation>
    <scope>NUCLEOTIDE SEQUENCE</scope>
</reference>
<feature type="domain" description="Glycosyl transferase family 1" evidence="2">
    <location>
        <begin position="213"/>
        <end position="371"/>
    </location>
</feature>
<dbReference type="CDD" id="cd03809">
    <property type="entry name" value="GT4_MtfB-like"/>
    <property type="match status" value="1"/>
</dbReference>
<dbReference type="GO" id="GO:0009103">
    <property type="term" value="P:lipopolysaccharide biosynthetic process"/>
    <property type="evidence" value="ECO:0007669"/>
    <property type="project" value="TreeGrafter"/>
</dbReference>
<evidence type="ECO:0000259" key="3">
    <source>
        <dbReference type="Pfam" id="PF13439"/>
    </source>
</evidence>
<evidence type="ECO:0000313" key="5">
    <source>
        <dbReference type="EMBL" id="CAB4993171.1"/>
    </source>
</evidence>
<sequence>MKKIRVGLNLEQLLLRPSGGIGRYSAELARLLPVSGSAAGDDGVEVVGFVSRHSAASVVKSYAAFGLVGDSAPETVRISLPRPVLFDCWGVLGRPKLSSLSRRLAAVDIVHAPSLAVPPHPKSAPLVVTVHDAAPLIHPDTYPRRGRWFHERGFAATARRADLVIAPTQAAAEEIMEFTDISTDRIRIVPHGVTDRPVVPGLLKQVRTDLELGEEPFVLWVGTLEPRKNLPVLVEAFHSVLAARDLPHRLVLAGPKGWLSTASSLEHPAAGLEGRVCVAGELTDEQLVALYSGADLMVLPSRHEGFGLPVLEAMTQGTAVLCSDIPVLREVGGEAAAYAPVDDAASLGEAMVELLRDDFERERLGEAGKKRAEKFSWRQCVSLTRAVYREALGG</sequence>
<organism evidence="4">
    <name type="scientific">freshwater metagenome</name>
    <dbReference type="NCBI Taxonomy" id="449393"/>
    <lineage>
        <taxon>unclassified sequences</taxon>
        <taxon>metagenomes</taxon>
        <taxon>ecological metagenomes</taxon>
    </lineage>
</organism>
<dbReference type="SUPFAM" id="SSF53756">
    <property type="entry name" value="UDP-Glycosyltransferase/glycogen phosphorylase"/>
    <property type="match status" value="1"/>
</dbReference>
<evidence type="ECO:0000259" key="2">
    <source>
        <dbReference type="Pfam" id="PF00534"/>
    </source>
</evidence>
<gene>
    <name evidence="4" type="ORF">UFOPK2683_00943</name>
    <name evidence="5" type="ORF">UFOPK3897_01851</name>
    <name evidence="6" type="ORF">UFOPK4121_01034</name>
</gene>
<dbReference type="PANTHER" id="PTHR46401:SF2">
    <property type="entry name" value="GLYCOSYLTRANSFERASE WBBK-RELATED"/>
    <property type="match status" value="1"/>
</dbReference>
<protein>
    <submittedName>
        <fullName evidence="4">Unannotated protein</fullName>
    </submittedName>
</protein>
<dbReference type="InterPro" id="IPR001296">
    <property type="entry name" value="Glyco_trans_1"/>
</dbReference>
<dbReference type="GO" id="GO:0016757">
    <property type="term" value="F:glycosyltransferase activity"/>
    <property type="evidence" value="ECO:0007669"/>
    <property type="project" value="InterPro"/>
</dbReference>
<dbReference type="InterPro" id="IPR028098">
    <property type="entry name" value="Glyco_trans_4-like_N"/>
</dbReference>